<keyword evidence="3" id="KW-1185">Reference proteome</keyword>
<gene>
    <name evidence="2" type="ORF">EQM06_00475</name>
</gene>
<dbReference type="SUPFAM" id="SSF51338">
    <property type="entry name" value="Composite domain of metallo-dependent hydrolases"/>
    <property type="match status" value="1"/>
</dbReference>
<feature type="domain" description="Amidohydrolase 3" evidence="1">
    <location>
        <begin position="405"/>
        <end position="486"/>
    </location>
</feature>
<dbReference type="KEGG" id="amij:EQM06_00475"/>
<evidence type="ECO:0000259" key="1">
    <source>
        <dbReference type="Pfam" id="PF07969"/>
    </source>
</evidence>
<reference evidence="2 3" key="1">
    <citation type="submission" date="2019-01" db="EMBL/GenBank/DDBJ databases">
        <title>Draft genomes of a novel of Aminipila strains.</title>
        <authorList>
            <person name="Ma S."/>
        </authorList>
    </citation>
    <scope>NUCLEOTIDE SEQUENCE [LARGE SCALE GENOMIC DNA]</scope>
    <source>
        <strain evidence="3">JN-39</strain>
    </source>
</reference>
<feature type="domain" description="Amidohydrolase 3" evidence="1">
    <location>
        <begin position="86"/>
        <end position="367"/>
    </location>
</feature>
<organism evidence="2 3">
    <name type="scientific">Aminipila luticellarii</name>
    <dbReference type="NCBI Taxonomy" id="2507160"/>
    <lineage>
        <taxon>Bacteria</taxon>
        <taxon>Bacillati</taxon>
        <taxon>Bacillota</taxon>
        <taxon>Clostridia</taxon>
        <taxon>Peptostreptococcales</taxon>
        <taxon>Anaerovoracaceae</taxon>
        <taxon>Aminipila</taxon>
    </lineage>
</organism>
<dbReference type="InterPro" id="IPR013108">
    <property type="entry name" value="Amidohydro_3"/>
</dbReference>
<dbReference type="GO" id="GO:0016810">
    <property type="term" value="F:hydrolase activity, acting on carbon-nitrogen (but not peptide) bonds"/>
    <property type="evidence" value="ECO:0007669"/>
    <property type="project" value="InterPro"/>
</dbReference>
<proteinExistence type="predicted"/>
<dbReference type="PANTHER" id="PTHR22642">
    <property type="entry name" value="IMIDAZOLONEPROPIONASE"/>
    <property type="match status" value="1"/>
</dbReference>
<dbReference type="Proteomes" id="UP000287601">
    <property type="component" value="Chromosome"/>
</dbReference>
<accession>A0A410PSH9</accession>
<evidence type="ECO:0000313" key="3">
    <source>
        <dbReference type="Proteomes" id="UP000287601"/>
    </source>
</evidence>
<dbReference type="PANTHER" id="PTHR22642:SF2">
    <property type="entry name" value="PROTEIN LONG AFTER FAR-RED 3"/>
    <property type="match status" value="1"/>
</dbReference>
<dbReference type="Gene3D" id="3.20.20.140">
    <property type="entry name" value="Metal-dependent hydrolases"/>
    <property type="match status" value="2"/>
</dbReference>
<dbReference type="Pfam" id="PF07969">
    <property type="entry name" value="Amidohydro_3"/>
    <property type="match status" value="2"/>
</dbReference>
<dbReference type="AlphaFoldDB" id="A0A410PSH9"/>
<dbReference type="InterPro" id="IPR011059">
    <property type="entry name" value="Metal-dep_hydrolase_composite"/>
</dbReference>
<dbReference type="EMBL" id="CP035281">
    <property type="protein sequence ID" value="QAT41818.1"/>
    <property type="molecule type" value="Genomic_DNA"/>
</dbReference>
<protein>
    <recommendedName>
        <fullName evidence="1">Amidohydrolase 3 domain-containing protein</fullName>
    </recommendedName>
</protein>
<dbReference type="OrthoDB" id="9776455at2"/>
<name>A0A410PSH9_9FIRM</name>
<sequence>MCFWAASAKNLCEIEQNRGDKRGKQQMGFGLFKKDRTADTVFTNGNIYTQNRELPWAEAVACRDGKFIYVGNSQEVERYIGPDTYTVDLSGKYVLPGLINTHNHAALRIFEGMYIPVSQTEDLEGVLGVMSDYIFDNPEQEAYFGYGFEEDIVKEMTQKEASEKLDAVSTEKPILLLNSGEDVLWVNNCALEQARAAAQQDGILKMSVSYFMQAVAPFNEEDLQNRVKELASEYSSKGFTSIFNVGAPEFMNNVYQEILLTMYQQETMKQRYFGSLELAGNKVGRLQEAMKKLIQKRTHTTELDDFIHCNILKLTLGQEDVCEEPIAERLQTLLMEASERGFDVHVDALDHEAFIASMEYITAIRNAGYRKNNFIIACDKEFRKKSEGFNLNDMSMENVFFQPSTRWEPANEYAAVEEAKSIEEVLDCFTVDAAESLGIENKLGSIEIGKLADFAVFEKNPFGLVNPMLFKRLLADMTVIAGQVVYDAEEENMQEWYNLMSGIQL</sequence>
<dbReference type="Gene3D" id="2.30.40.10">
    <property type="entry name" value="Urease, subunit C, domain 1"/>
    <property type="match status" value="2"/>
</dbReference>
<evidence type="ECO:0000313" key="2">
    <source>
        <dbReference type="EMBL" id="QAT41818.1"/>
    </source>
</evidence>
<dbReference type="Gene3D" id="3.10.310.70">
    <property type="match status" value="1"/>
</dbReference>